<dbReference type="Pfam" id="PF00144">
    <property type="entry name" value="Beta-lactamase"/>
    <property type="match status" value="1"/>
</dbReference>
<name>A0ABW2JDG0_9ACTN</name>
<keyword evidence="4" id="KW-1185">Reference proteome</keyword>
<evidence type="ECO:0000259" key="2">
    <source>
        <dbReference type="Pfam" id="PF00144"/>
    </source>
</evidence>
<accession>A0ABW2JDG0</accession>
<keyword evidence="1" id="KW-0732">Signal</keyword>
<dbReference type="Gene3D" id="3.40.710.10">
    <property type="entry name" value="DD-peptidase/beta-lactamase superfamily"/>
    <property type="match status" value="1"/>
</dbReference>
<dbReference type="EMBL" id="JBHTCF010000002">
    <property type="protein sequence ID" value="MFC7304031.1"/>
    <property type="molecule type" value="Genomic_DNA"/>
</dbReference>
<feature type="domain" description="Beta-lactamase-related" evidence="2">
    <location>
        <begin position="52"/>
        <end position="363"/>
    </location>
</feature>
<evidence type="ECO:0000313" key="4">
    <source>
        <dbReference type="Proteomes" id="UP001596523"/>
    </source>
</evidence>
<dbReference type="GO" id="GO:0016787">
    <property type="term" value="F:hydrolase activity"/>
    <property type="evidence" value="ECO:0007669"/>
    <property type="project" value="UniProtKB-KW"/>
</dbReference>
<dbReference type="PANTHER" id="PTHR46825">
    <property type="entry name" value="D-ALANYL-D-ALANINE-CARBOXYPEPTIDASE/ENDOPEPTIDASE AMPH"/>
    <property type="match status" value="1"/>
</dbReference>
<dbReference type="InterPro" id="IPR050491">
    <property type="entry name" value="AmpC-like"/>
</dbReference>
<evidence type="ECO:0000256" key="1">
    <source>
        <dbReference type="SAM" id="SignalP"/>
    </source>
</evidence>
<dbReference type="SUPFAM" id="SSF56601">
    <property type="entry name" value="beta-lactamase/transpeptidase-like"/>
    <property type="match status" value="1"/>
</dbReference>
<feature type="signal peptide" evidence="1">
    <location>
        <begin position="1"/>
        <end position="21"/>
    </location>
</feature>
<organism evidence="3 4">
    <name type="scientific">Streptomyces monticola</name>
    <dbReference type="NCBI Taxonomy" id="2666263"/>
    <lineage>
        <taxon>Bacteria</taxon>
        <taxon>Bacillati</taxon>
        <taxon>Actinomycetota</taxon>
        <taxon>Actinomycetes</taxon>
        <taxon>Kitasatosporales</taxon>
        <taxon>Streptomycetaceae</taxon>
        <taxon>Streptomyces</taxon>
    </lineage>
</organism>
<dbReference type="EC" id="3.-.-.-" evidence="3"/>
<gene>
    <name evidence="3" type="ORF">ACFQVC_07365</name>
</gene>
<dbReference type="InterPro" id="IPR001466">
    <property type="entry name" value="Beta-lactam-related"/>
</dbReference>
<evidence type="ECO:0000313" key="3">
    <source>
        <dbReference type="EMBL" id="MFC7304031.1"/>
    </source>
</evidence>
<dbReference type="InterPro" id="IPR012338">
    <property type="entry name" value="Beta-lactam/transpept-like"/>
</dbReference>
<dbReference type="PANTHER" id="PTHR46825:SF7">
    <property type="entry name" value="D-ALANYL-D-ALANINE CARBOXYPEPTIDASE"/>
    <property type="match status" value="1"/>
</dbReference>
<dbReference type="Proteomes" id="UP001596523">
    <property type="component" value="Unassembled WGS sequence"/>
</dbReference>
<reference evidence="4" key="1">
    <citation type="journal article" date="2019" name="Int. J. Syst. Evol. Microbiol.">
        <title>The Global Catalogue of Microorganisms (GCM) 10K type strain sequencing project: providing services to taxonomists for standard genome sequencing and annotation.</title>
        <authorList>
            <consortium name="The Broad Institute Genomics Platform"/>
            <consortium name="The Broad Institute Genome Sequencing Center for Infectious Disease"/>
            <person name="Wu L."/>
            <person name="Ma J."/>
        </authorList>
    </citation>
    <scope>NUCLEOTIDE SEQUENCE [LARGE SCALE GENOMIC DNA]</scope>
    <source>
        <strain evidence="4">SYNS20</strain>
    </source>
</reference>
<dbReference type="RefSeq" id="WP_381827811.1">
    <property type="nucleotide sequence ID" value="NZ_JBHTCF010000002.1"/>
</dbReference>
<proteinExistence type="predicted"/>
<feature type="chain" id="PRO_5045811019" evidence="1">
    <location>
        <begin position="22"/>
        <end position="415"/>
    </location>
</feature>
<sequence>MFRRPITVPALIAGISAMVMAAVMTMVVSPAASGAPVEGPAASVQGNDAVQRVLDRAVSGRGAPGILAEVSAGNVPWFGTAGFADTATERKRQPFDRYRIGSATKTFTATVLLQLAGEGKLRLDDTVEKWLPGVVKGNGHDGSKITVRQLLNHTSGVFSYTNDPDMMARLVGQGFLDHRYDSMRPGELVALAMKHAPDFAPGTSWAYSNTNYILAGMIVERVSGRSLATEVNRRITSPLGLVNTYVPGESATINGPHARHYSKLLLTDPAAPVHDVTDMNTTSAGAAGNMISTSGDLNRFYSALLGGRLLPAAQQKEMFTTVPTKNWIPDTGYGLGVISQKLSCGVQVWGHVGTIHGSQSWTMGLRDGAKTVSTNVNGDWVDQVGISVDVMQAAFCPTARQAAATRSTIRPLQLL</sequence>
<comment type="caution">
    <text evidence="3">The sequence shown here is derived from an EMBL/GenBank/DDBJ whole genome shotgun (WGS) entry which is preliminary data.</text>
</comment>
<keyword evidence="3" id="KW-0378">Hydrolase</keyword>
<protein>
    <submittedName>
        <fullName evidence="3">Serine hydrolase domain-containing protein</fullName>
        <ecNumber evidence="3">3.-.-.-</ecNumber>
    </submittedName>
</protein>